<evidence type="ECO:0000313" key="1">
    <source>
        <dbReference type="EMBL" id="NMK38910.1"/>
    </source>
</evidence>
<proteinExistence type="predicted"/>
<protein>
    <submittedName>
        <fullName evidence="1">DUF4446 family protein</fullName>
    </submittedName>
</protein>
<dbReference type="Pfam" id="PF14584">
    <property type="entry name" value="DUF4446"/>
    <property type="match status" value="1"/>
</dbReference>
<dbReference type="InterPro" id="IPR027981">
    <property type="entry name" value="DUF4446"/>
</dbReference>
<accession>A0A1M6QJW1</accession>
<reference evidence="1 2" key="1">
    <citation type="submission" date="2020-04" db="EMBL/GenBank/DDBJ databases">
        <authorList>
            <person name="Hitch T.C.A."/>
            <person name="Wylensek D."/>
            <person name="Clavel T."/>
        </authorList>
    </citation>
    <scope>NUCLEOTIDE SEQUENCE [LARGE SCALE GENOMIC DNA]</scope>
    <source>
        <strain evidence="1 2">WCA-386-APC-2A</strain>
    </source>
</reference>
<dbReference type="AlphaFoldDB" id="A0A1M6QJW1"/>
<organism evidence="1 2">
    <name type="scientific">Megasphaera elsdenii</name>
    <dbReference type="NCBI Taxonomy" id="907"/>
    <lineage>
        <taxon>Bacteria</taxon>
        <taxon>Bacillati</taxon>
        <taxon>Bacillota</taxon>
        <taxon>Negativicutes</taxon>
        <taxon>Veillonellales</taxon>
        <taxon>Veillonellaceae</taxon>
        <taxon>Megasphaera</taxon>
    </lineage>
</organism>
<sequence length="176" mass="19851">MLNVDMQAALMALAGIGGLILLILLVYIVILHKKIRKLETNYTFFMQDETGASVESKLRDDVDKLHNLQGTLDMIHQTQKDIMAVQNHCFRKIGFVKYNAFDNIGNNLSFAFTVLDGKNDGFCLSSVYGRNESRIFAKPIVEGKCLYGMSEEERESLDNALNYSGDMQAVQKDLEE</sequence>
<dbReference type="Proteomes" id="UP000536773">
    <property type="component" value="Unassembled WGS sequence"/>
</dbReference>
<dbReference type="GeneID" id="97491488"/>
<comment type="caution">
    <text evidence="1">The sequence shown here is derived from an EMBL/GenBank/DDBJ whole genome shotgun (WGS) entry which is preliminary data.</text>
</comment>
<dbReference type="EMBL" id="JABBJH010000006">
    <property type="protein sequence ID" value="NMK38910.1"/>
    <property type="molecule type" value="Genomic_DNA"/>
</dbReference>
<dbReference type="RefSeq" id="WP_014015506.1">
    <property type="nucleotide sequence ID" value="NZ_AP031433.1"/>
</dbReference>
<name>A0A1M6QJW1_MEGEL</name>
<gene>
    <name evidence="1" type="ORF">HG933_05895</name>
</gene>
<evidence type="ECO:0000313" key="2">
    <source>
        <dbReference type="Proteomes" id="UP000536773"/>
    </source>
</evidence>